<keyword evidence="1" id="KW-1133">Transmembrane helix</keyword>
<keyword evidence="3" id="KW-1185">Reference proteome</keyword>
<gene>
    <name evidence="2" type="ORF">V3851_14890</name>
</gene>
<reference evidence="2 3" key="1">
    <citation type="submission" date="2024-02" db="EMBL/GenBank/DDBJ databases">
        <title>A nitrogen-fixing paenibacillus bacterium.</title>
        <authorList>
            <person name="Zhang W.L."/>
            <person name="Chen S.F."/>
        </authorList>
    </citation>
    <scope>NUCLEOTIDE SEQUENCE [LARGE SCALE GENOMIC DNA]</scope>
    <source>
        <strain evidence="2 3">M1</strain>
    </source>
</reference>
<evidence type="ECO:0000256" key="1">
    <source>
        <dbReference type="SAM" id="Phobius"/>
    </source>
</evidence>
<evidence type="ECO:0000313" key="3">
    <source>
        <dbReference type="Proteomes" id="UP001306950"/>
    </source>
</evidence>
<sequence>MTARAKLARKYVGKPVRIKMKTGAVLYGRIVKVSGGKLYLKTSSVHSKGSKAHATFAPIILPLVLFDLLAILLLERRPIRRIRRIR</sequence>
<keyword evidence="1" id="KW-0472">Membrane</keyword>
<accession>A0ABU7VTU0</accession>
<proteinExistence type="predicted"/>
<name>A0ABU7VTU0_9BACL</name>
<dbReference type="EMBL" id="JAZHPZ010000006">
    <property type="protein sequence ID" value="MEF2967122.1"/>
    <property type="molecule type" value="Genomic_DNA"/>
</dbReference>
<evidence type="ECO:0000313" key="2">
    <source>
        <dbReference type="EMBL" id="MEF2967122.1"/>
    </source>
</evidence>
<dbReference type="Proteomes" id="UP001306950">
    <property type="component" value="Unassembled WGS sequence"/>
</dbReference>
<organism evidence="2 3">
    <name type="scientific">Paenibacillus haidiansis</name>
    <dbReference type="NCBI Taxonomy" id="1574488"/>
    <lineage>
        <taxon>Bacteria</taxon>
        <taxon>Bacillati</taxon>
        <taxon>Bacillota</taxon>
        <taxon>Bacilli</taxon>
        <taxon>Bacillales</taxon>
        <taxon>Paenibacillaceae</taxon>
        <taxon>Paenibacillus</taxon>
    </lineage>
</organism>
<comment type="caution">
    <text evidence="2">The sequence shown here is derived from an EMBL/GenBank/DDBJ whole genome shotgun (WGS) entry which is preliminary data.</text>
</comment>
<protein>
    <submittedName>
        <fullName evidence="2">Uncharacterized protein</fullName>
    </submittedName>
</protein>
<keyword evidence="1" id="KW-0812">Transmembrane</keyword>
<feature type="transmembrane region" description="Helical" evidence="1">
    <location>
        <begin position="54"/>
        <end position="74"/>
    </location>
</feature>